<dbReference type="Pfam" id="PF04773">
    <property type="entry name" value="FecR"/>
    <property type="match status" value="1"/>
</dbReference>
<dbReference type="Pfam" id="PF16344">
    <property type="entry name" value="FecR_C"/>
    <property type="match status" value="1"/>
</dbReference>
<dbReference type="eggNOG" id="COG3712">
    <property type="taxonomic scope" value="Bacteria"/>
</dbReference>
<proteinExistence type="predicted"/>
<dbReference type="PANTHER" id="PTHR30273:SF2">
    <property type="entry name" value="PROTEIN FECR"/>
    <property type="match status" value="1"/>
</dbReference>
<feature type="domain" description="FecR protein" evidence="2">
    <location>
        <begin position="115"/>
        <end position="207"/>
    </location>
</feature>
<dbReference type="EMBL" id="AQRA01000001">
    <property type="protein sequence ID" value="EZH75602.1"/>
    <property type="molecule type" value="Genomic_DNA"/>
</dbReference>
<keyword evidence="5" id="KW-1185">Reference proteome</keyword>
<dbReference type="InterPro" id="IPR032508">
    <property type="entry name" value="FecR_C"/>
</dbReference>
<dbReference type="InterPro" id="IPR006860">
    <property type="entry name" value="FecR"/>
</dbReference>
<dbReference type="STRING" id="1317122.ATO12_02105"/>
<evidence type="ECO:0000259" key="3">
    <source>
        <dbReference type="Pfam" id="PF16344"/>
    </source>
</evidence>
<evidence type="ECO:0008006" key="6">
    <source>
        <dbReference type="Google" id="ProtNLM"/>
    </source>
</evidence>
<dbReference type="Proteomes" id="UP000023541">
    <property type="component" value="Unassembled WGS sequence"/>
</dbReference>
<evidence type="ECO:0000313" key="5">
    <source>
        <dbReference type="Proteomes" id="UP000023541"/>
    </source>
</evidence>
<comment type="caution">
    <text evidence="4">The sequence shown here is derived from an EMBL/GenBank/DDBJ whole genome shotgun (WGS) entry which is preliminary data.</text>
</comment>
<dbReference type="Gene3D" id="2.60.120.1440">
    <property type="match status" value="1"/>
</dbReference>
<dbReference type="GO" id="GO:0016989">
    <property type="term" value="F:sigma factor antagonist activity"/>
    <property type="evidence" value="ECO:0007669"/>
    <property type="project" value="TreeGrafter"/>
</dbReference>
<dbReference type="RefSeq" id="WP_034238201.1">
    <property type="nucleotide sequence ID" value="NZ_AQRA01000001.1"/>
</dbReference>
<gene>
    <name evidence="4" type="ORF">ATO12_02105</name>
</gene>
<reference evidence="4 5" key="1">
    <citation type="submission" date="2014-04" db="EMBL/GenBank/DDBJ databases">
        <title>Aquimarina sp. 22II-S11-z7 Genome Sequencing.</title>
        <authorList>
            <person name="Lai Q."/>
        </authorList>
    </citation>
    <scope>NUCLEOTIDE SEQUENCE [LARGE SCALE GENOMIC DNA]</scope>
    <source>
        <strain evidence="4 5">22II-S11-z7</strain>
    </source>
</reference>
<evidence type="ECO:0000313" key="4">
    <source>
        <dbReference type="EMBL" id="EZH75602.1"/>
    </source>
</evidence>
<dbReference type="OrthoDB" id="1097132at2"/>
<dbReference type="PIRSF" id="PIRSF018266">
    <property type="entry name" value="FecR"/>
    <property type="match status" value="1"/>
</dbReference>
<dbReference type="AlphaFoldDB" id="A0A023BZU7"/>
<protein>
    <recommendedName>
        <fullName evidence="6">FecR protein domain-containing protein</fullName>
    </recommendedName>
</protein>
<dbReference type="PANTHER" id="PTHR30273">
    <property type="entry name" value="PERIPLASMIC SIGNAL SENSOR AND SIGMA FACTOR ACTIVATOR FECR-RELATED"/>
    <property type="match status" value="1"/>
</dbReference>
<name>A0A023BZU7_9FLAO</name>
<keyword evidence="1" id="KW-1133">Transmembrane helix</keyword>
<sequence length="325" mass="37322">MKQGQITEADIWGYISKSSDKATNKRVEEWMNSDDFNEDLFNKIQNIYNVTGNTPKHSDLEINTAKQKFFNAIENEKRRNDSWKKIIKYAAMVAILVSTAVYTYQILLPNNIISIETTYSDHEQIHLPDGSVVWLNSSSKLSYNPKSPRTLFIDGEAFFEVAKDKEHPFTVETPDHVIVKALGTSFNVKSYAENTFTETVLLTGKVEVSSKEYFKNNIIMLPNDKVKIFKNDGRVVTSKSNNAVSSIAWRDGKIQFNNKPFLEIANDLKIQHNVNIRFENKQISNSKFTGSFDQDLSINDILEVLKASKDFKYEYNTKANEWIIK</sequence>
<keyword evidence="1" id="KW-0812">Transmembrane</keyword>
<feature type="domain" description="Protein FecR C-terminal" evidence="3">
    <location>
        <begin position="254"/>
        <end position="317"/>
    </location>
</feature>
<evidence type="ECO:0000256" key="1">
    <source>
        <dbReference type="SAM" id="Phobius"/>
    </source>
</evidence>
<feature type="transmembrane region" description="Helical" evidence="1">
    <location>
        <begin position="86"/>
        <end position="107"/>
    </location>
</feature>
<keyword evidence="1" id="KW-0472">Membrane</keyword>
<dbReference type="InterPro" id="IPR012373">
    <property type="entry name" value="Ferrdict_sens_TM"/>
</dbReference>
<dbReference type="Gene3D" id="3.55.50.30">
    <property type="match status" value="1"/>
</dbReference>
<evidence type="ECO:0000259" key="2">
    <source>
        <dbReference type="Pfam" id="PF04773"/>
    </source>
</evidence>
<accession>A0A023BZU7</accession>
<organism evidence="4 5">
    <name type="scientific">Aquimarina atlantica</name>
    <dbReference type="NCBI Taxonomy" id="1317122"/>
    <lineage>
        <taxon>Bacteria</taxon>
        <taxon>Pseudomonadati</taxon>
        <taxon>Bacteroidota</taxon>
        <taxon>Flavobacteriia</taxon>
        <taxon>Flavobacteriales</taxon>
        <taxon>Flavobacteriaceae</taxon>
        <taxon>Aquimarina</taxon>
    </lineage>
</organism>